<feature type="chain" id="PRO_5041954430" evidence="2">
    <location>
        <begin position="21"/>
        <end position="149"/>
    </location>
</feature>
<evidence type="ECO:0000313" key="4">
    <source>
        <dbReference type="Proteomes" id="UP001278500"/>
    </source>
</evidence>
<evidence type="ECO:0000313" key="3">
    <source>
        <dbReference type="EMBL" id="KAK3335050.1"/>
    </source>
</evidence>
<feature type="transmembrane region" description="Helical" evidence="1">
    <location>
        <begin position="123"/>
        <end position="143"/>
    </location>
</feature>
<accession>A0AAE0J1Z4</accession>
<keyword evidence="1" id="KW-0472">Membrane</keyword>
<reference evidence="3" key="2">
    <citation type="submission" date="2023-06" db="EMBL/GenBank/DDBJ databases">
        <authorList>
            <consortium name="Lawrence Berkeley National Laboratory"/>
            <person name="Haridas S."/>
            <person name="Hensen N."/>
            <person name="Bonometti L."/>
            <person name="Westerberg I."/>
            <person name="Brannstrom I.O."/>
            <person name="Guillou S."/>
            <person name="Cros-Aarteil S."/>
            <person name="Calhoun S."/>
            <person name="Kuo A."/>
            <person name="Mondo S."/>
            <person name="Pangilinan J."/>
            <person name="Riley R."/>
            <person name="Labutti K."/>
            <person name="Andreopoulos B."/>
            <person name="Lipzen A."/>
            <person name="Chen C."/>
            <person name="Yanf M."/>
            <person name="Daum C."/>
            <person name="Ng V."/>
            <person name="Clum A."/>
            <person name="Steindorff A."/>
            <person name="Ohm R."/>
            <person name="Martin F."/>
            <person name="Silar P."/>
            <person name="Natvig D."/>
            <person name="Lalanne C."/>
            <person name="Gautier V."/>
            <person name="Ament-Velasquez S.L."/>
            <person name="Kruys A."/>
            <person name="Hutchinson M.I."/>
            <person name="Powell A.J."/>
            <person name="Barry K."/>
            <person name="Miller A.N."/>
            <person name="Grigoriev I.V."/>
            <person name="Debuchy R."/>
            <person name="Gladieux P."/>
            <person name="Thoren M.H."/>
            <person name="Johannesson H."/>
        </authorList>
    </citation>
    <scope>NUCLEOTIDE SEQUENCE</scope>
    <source>
        <strain evidence="3">CBS 560.94</strain>
    </source>
</reference>
<dbReference type="EMBL" id="JAUEPP010000009">
    <property type="protein sequence ID" value="KAK3335050.1"/>
    <property type="molecule type" value="Genomic_DNA"/>
</dbReference>
<sequence>MHPQLLFSLLLTVLLGASMAFVLPKWKPNPRLTPELINVGSSSNTHPVSTAVYLPHQISPHVQTARTAPLHVKLSGQAFPNNKREEAEGTHFKHDTEARSARDSIEGHGRIYRRDGGGSNNTIIYIIAAILSVFFLIGGVIIWRKFQGH</sequence>
<dbReference type="Proteomes" id="UP001278500">
    <property type="component" value="Unassembled WGS sequence"/>
</dbReference>
<reference evidence="3" key="1">
    <citation type="journal article" date="2023" name="Mol. Phylogenet. Evol.">
        <title>Genome-scale phylogeny and comparative genomics of the fungal order Sordariales.</title>
        <authorList>
            <person name="Hensen N."/>
            <person name="Bonometti L."/>
            <person name="Westerberg I."/>
            <person name="Brannstrom I.O."/>
            <person name="Guillou S."/>
            <person name="Cros-Aarteil S."/>
            <person name="Calhoun S."/>
            <person name="Haridas S."/>
            <person name="Kuo A."/>
            <person name="Mondo S."/>
            <person name="Pangilinan J."/>
            <person name="Riley R."/>
            <person name="LaButti K."/>
            <person name="Andreopoulos B."/>
            <person name="Lipzen A."/>
            <person name="Chen C."/>
            <person name="Yan M."/>
            <person name="Daum C."/>
            <person name="Ng V."/>
            <person name="Clum A."/>
            <person name="Steindorff A."/>
            <person name="Ohm R.A."/>
            <person name="Martin F."/>
            <person name="Silar P."/>
            <person name="Natvig D.O."/>
            <person name="Lalanne C."/>
            <person name="Gautier V."/>
            <person name="Ament-Velasquez S.L."/>
            <person name="Kruys A."/>
            <person name="Hutchinson M.I."/>
            <person name="Powell A.J."/>
            <person name="Barry K."/>
            <person name="Miller A.N."/>
            <person name="Grigoriev I.V."/>
            <person name="Debuchy R."/>
            <person name="Gladieux P."/>
            <person name="Hiltunen Thoren M."/>
            <person name="Johannesson H."/>
        </authorList>
    </citation>
    <scope>NUCLEOTIDE SEQUENCE</scope>
    <source>
        <strain evidence="3">CBS 560.94</strain>
    </source>
</reference>
<comment type="caution">
    <text evidence="3">The sequence shown here is derived from an EMBL/GenBank/DDBJ whole genome shotgun (WGS) entry which is preliminary data.</text>
</comment>
<gene>
    <name evidence="3" type="ORF">B0H65DRAFT_512672</name>
</gene>
<keyword evidence="4" id="KW-1185">Reference proteome</keyword>
<keyword evidence="2" id="KW-0732">Signal</keyword>
<dbReference type="AlphaFoldDB" id="A0AAE0J1Z4"/>
<dbReference type="RefSeq" id="XP_062677216.1">
    <property type="nucleotide sequence ID" value="XM_062828593.1"/>
</dbReference>
<proteinExistence type="predicted"/>
<keyword evidence="1" id="KW-0812">Transmembrane</keyword>
<evidence type="ECO:0000256" key="2">
    <source>
        <dbReference type="SAM" id="SignalP"/>
    </source>
</evidence>
<evidence type="ECO:0000256" key="1">
    <source>
        <dbReference type="SAM" id="Phobius"/>
    </source>
</evidence>
<protein>
    <submittedName>
        <fullName evidence="3">Uncharacterized protein</fullName>
    </submittedName>
</protein>
<feature type="signal peptide" evidence="2">
    <location>
        <begin position="1"/>
        <end position="20"/>
    </location>
</feature>
<organism evidence="3 4">
    <name type="scientific">Neurospora tetraspora</name>
    <dbReference type="NCBI Taxonomy" id="94610"/>
    <lineage>
        <taxon>Eukaryota</taxon>
        <taxon>Fungi</taxon>
        <taxon>Dikarya</taxon>
        <taxon>Ascomycota</taxon>
        <taxon>Pezizomycotina</taxon>
        <taxon>Sordariomycetes</taxon>
        <taxon>Sordariomycetidae</taxon>
        <taxon>Sordariales</taxon>
        <taxon>Sordariaceae</taxon>
        <taxon>Neurospora</taxon>
    </lineage>
</organism>
<dbReference type="GeneID" id="87865747"/>
<name>A0AAE0J1Z4_9PEZI</name>
<keyword evidence="1" id="KW-1133">Transmembrane helix</keyword>